<accession>A0ABR5YAV1</accession>
<dbReference type="InterPro" id="IPR019826">
    <property type="entry name" value="Carboxylesterase_B_AS"/>
</dbReference>
<evidence type="ECO:0000256" key="3">
    <source>
        <dbReference type="RuleBase" id="RU361235"/>
    </source>
</evidence>
<feature type="domain" description="Carboxylesterase type B" evidence="4">
    <location>
        <begin position="376"/>
        <end position="465"/>
    </location>
</feature>
<dbReference type="Proteomes" id="UP000076609">
    <property type="component" value="Unassembled WGS sequence"/>
</dbReference>
<feature type="domain" description="Carboxylesterase type B" evidence="4">
    <location>
        <begin position="29"/>
        <end position="332"/>
    </location>
</feature>
<comment type="similarity">
    <text evidence="1 3">Belongs to the type-B carboxylesterase/lipase family.</text>
</comment>
<comment type="caution">
    <text evidence="5">The sequence shown here is derived from an EMBL/GenBank/DDBJ whole genome shotgun (WGS) entry which is preliminary data.</text>
</comment>
<dbReference type="PROSITE" id="PS00122">
    <property type="entry name" value="CARBOXYLESTERASE_B_1"/>
    <property type="match status" value="1"/>
</dbReference>
<dbReference type="InterPro" id="IPR002018">
    <property type="entry name" value="CarbesteraseB"/>
</dbReference>
<gene>
    <name evidence="5" type="ORF">AVT10_03970</name>
</gene>
<keyword evidence="6" id="KW-1185">Reference proteome</keyword>
<dbReference type="InterPro" id="IPR029058">
    <property type="entry name" value="AB_hydrolase_fold"/>
</dbReference>
<evidence type="ECO:0000256" key="2">
    <source>
        <dbReference type="ARBA" id="ARBA00022801"/>
    </source>
</evidence>
<dbReference type="EC" id="3.1.1.-" evidence="3"/>
<name>A0ABR5YAV1_9SPHN</name>
<keyword evidence="3" id="KW-0732">Signal</keyword>
<proteinExistence type="inferred from homology"/>
<evidence type="ECO:0000313" key="6">
    <source>
        <dbReference type="Proteomes" id="UP000076609"/>
    </source>
</evidence>
<dbReference type="RefSeq" id="WP_066691788.1">
    <property type="nucleotide sequence ID" value="NZ_CP117025.1"/>
</dbReference>
<sequence>MKAIWATLLLAATTPATAQEATPAAPTPPRVSVSGGIVEGRAEADRILFRGIPFAAPPLAANRWREPQPVVEWTGIRTTTARAPACLQNDYGWNRADHVFASEDCLTLDVGTPALTGKRPVIVWIHGGSNRAGSAGDMALSSIGKRGVVVVAIQYRLGIFGFLPHRALAAEAEGKSGNYGLMDQIAALRWVRDNIAKFGGDPDNVTIAGESAGSQDVSLLLASPLARGLFAKAAMESGTPGFGLPWRPLKEAFRIGDQLDVLLGTRGSASLRTVSPAALLAADLKLHDAKLTADDYLYLRTTIDGAVLPDTPDRLFVTAPKRPVIIGSNVLELDLPGGRPARDGFVDLSFGANAEGARTFYRLDEPDPLPHPRLGTRDQQIATDATFRCPAGSLANLLATRNWPVWRYEFDMARDGGAGPTTHAAEIDYIFNDRRAGPVWMQDYWVAFATTGDPNGDGRPAWARSVRGKPANILFDARGATPRDGDIRPELCRLQGSL</sequence>
<dbReference type="Gene3D" id="3.40.50.1820">
    <property type="entry name" value="alpha/beta hydrolase"/>
    <property type="match status" value="1"/>
</dbReference>
<reference evidence="6" key="1">
    <citation type="submission" date="2016-01" db="EMBL/GenBank/DDBJ databases">
        <title>Draft genome of Chromobacterium sp. F49.</title>
        <authorList>
            <person name="Hong K.W."/>
        </authorList>
    </citation>
    <scope>NUCLEOTIDE SEQUENCE [LARGE SCALE GENOMIC DNA]</scope>
    <source>
        <strain evidence="6">CN3</strain>
    </source>
</reference>
<protein>
    <recommendedName>
        <fullName evidence="3">Carboxylic ester hydrolase</fullName>
        <ecNumber evidence="3">3.1.1.-</ecNumber>
    </recommendedName>
</protein>
<evidence type="ECO:0000313" key="5">
    <source>
        <dbReference type="EMBL" id="KZE11420.1"/>
    </source>
</evidence>
<evidence type="ECO:0000256" key="1">
    <source>
        <dbReference type="ARBA" id="ARBA00005964"/>
    </source>
</evidence>
<dbReference type="SUPFAM" id="SSF53474">
    <property type="entry name" value="alpha/beta-Hydrolases"/>
    <property type="match status" value="1"/>
</dbReference>
<organism evidence="5 6">
    <name type="scientific">Sphingomonas hankookensis</name>
    <dbReference type="NCBI Taxonomy" id="563996"/>
    <lineage>
        <taxon>Bacteria</taxon>
        <taxon>Pseudomonadati</taxon>
        <taxon>Pseudomonadota</taxon>
        <taxon>Alphaproteobacteria</taxon>
        <taxon>Sphingomonadales</taxon>
        <taxon>Sphingomonadaceae</taxon>
        <taxon>Sphingomonas</taxon>
    </lineage>
</organism>
<dbReference type="Pfam" id="PF00135">
    <property type="entry name" value="COesterase"/>
    <property type="match status" value="2"/>
</dbReference>
<dbReference type="InterPro" id="IPR050309">
    <property type="entry name" value="Type-B_Carboxylest/Lipase"/>
</dbReference>
<evidence type="ECO:0000259" key="4">
    <source>
        <dbReference type="Pfam" id="PF00135"/>
    </source>
</evidence>
<dbReference type="EMBL" id="LQQO01000034">
    <property type="protein sequence ID" value="KZE11420.1"/>
    <property type="molecule type" value="Genomic_DNA"/>
</dbReference>
<feature type="signal peptide" evidence="3">
    <location>
        <begin position="1"/>
        <end position="18"/>
    </location>
</feature>
<keyword evidence="2 3" id="KW-0378">Hydrolase</keyword>
<dbReference type="PANTHER" id="PTHR11559">
    <property type="entry name" value="CARBOXYLESTERASE"/>
    <property type="match status" value="1"/>
</dbReference>
<feature type="chain" id="PRO_5044999111" description="Carboxylic ester hydrolase" evidence="3">
    <location>
        <begin position="19"/>
        <end position="498"/>
    </location>
</feature>